<reference evidence="1" key="1">
    <citation type="submission" date="2023-08" db="EMBL/GenBank/DDBJ databases">
        <title>Genomic characterization of piscicolin 126 produced by Carnobacterium maltaromaticum CM22 strain isolated from salmon (Salmo salar).</title>
        <authorList>
            <person name="Gonzalez-Gragera E."/>
            <person name="Garcia-Lopez J.D."/>
            <person name="Teso-Perez C."/>
            <person name="Gimenez-Hernandez I."/>
            <person name="Peralta-Sanchez J.M."/>
            <person name="Valdivia E."/>
            <person name="Montalban-Lopez M."/>
            <person name="Martin-Platero A.M."/>
            <person name="Banos A."/>
            <person name="Martinez-Bueno M."/>
        </authorList>
    </citation>
    <scope>NUCLEOTIDE SEQUENCE</scope>
    <source>
        <strain evidence="1">CM22</strain>
    </source>
</reference>
<gene>
    <name evidence="1" type="ORF">RAK27_10505</name>
</gene>
<organism evidence="1 2">
    <name type="scientific">Carnobacterium maltaromaticum</name>
    <name type="common">Carnobacterium piscicola</name>
    <dbReference type="NCBI Taxonomy" id="2751"/>
    <lineage>
        <taxon>Bacteria</taxon>
        <taxon>Bacillati</taxon>
        <taxon>Bacillota</taxon>
        <taxon>Bacilli</taxon>
        <taxon>Lactobacillales</taxon>
        <taxon>Carnobacteriaceae</taxon>
        <taxon>Carnobacterium</taxon>
    </lineage>
</organism>
<dbReference type="AlphaFoldDB" id="A0AAW9K4H4"/>
<proteinExistence type="predicted"/>
<sequence length="68" mass="8044">MRIDILWENVHAYYVTFLTTNDIEITRLILFPENYLDNDDICEIIKNNFNTVTHFLLIDDLNAGLVLK</sequence>
<evidence type="ECO:0000313" key="2">
    <source>
        <dbReference type="Proteomes" id="UP001290462"/>
    </source>
</evidence>
<name>A0AAW9K4H4_CARML</name>
<dbReference type="EMBL" id="JAVBVO010000003">
    <property type="protein sequence ID" value="MDZ5759089.1"/>
    <property type="molecule type" value="Genomic_DNA"/>
</dbReference>
<protein>
    <submittedName>
        <fullName evidence="1">Uncharacterized protein</fullName>
    </submittedName>
</protein>
<dbReference type="Proteomes" id="UP001290462">
    <property type="component" value="Unassembled WGS sequence"/>
</dbReference>
<accession>A0AAW9K4H4</accession>
<dbReference type="RefSeq" id="WP_057000048.1">
    <property type="nucleotide sequence ID" value="NZ_BJOJ01000054.1"/>
</dbReference>
<evidence type="ECO:0000313" key="1">
    <source>
        <dbReference type="EMBL" id="MDZ5759089.1"/>
    </source>
</evidence>
<comment type="caution">
    <text evidence="1">The sequence shown here is derived from an EMBL/GenBank/DDBJ whole genome shotgun (WGS) entry which is preliminary data.</text>
</comment>